<dbReference type="RefSeq" id="WP_184281477.1">
    <property type="nucleotide sequence ID" value="NZ_BAAAPG010000001.1"/>
</dbReference>
<dbReference type="EMBL" id="JACHMU010000001">
    <property type="protein sequence ID" value="MBB5742120.1"/>
    <property type="molecule type" value="Genomic_DNA"/>
</dbReference>
<evidence type="ECO:0000256" key="1">
    <source>
        <dbReference type="SAM" id="Phobius"/>
    </source>
</evidence>
<dbReference type="AlphaFoldDB" id="A0A7W9FAH7"/>
<reference evidence="2 3" key="1">
    <citation type="submission" date="2020-08" db="EMBL/GenBank/DDBJ databases">
        <title>Sequencing the genomes of 1000 actinobacteria strains.</title>
        <authorList>
            <person name="Klenk H.-P."/>
        </authorList>
    </citation>
    <scope>NUCLEOTIDE SEQUENCE [LARGE SCALE GENOMIC DNA]</scope>
    <source>
        <strain evidence="2 3">DSM 24823</strain>
    </source>
</reference>
<organism evidence="2 3">
    <name type="scientific">Microbacterium ginsengiterrae</name>
    <dbReference type="NCBI Taxonomy" id="546115"/>
    <lineage>
        <taxon>Bacteria</taxon>
        <taxon>Bacillati</taxon>
        <taxon>Actinomycetota</taxon>
        <taxon>Actinomycetes</taxon>
        <taxon>Micrococcales</taxon>
        <taxon>Microbacteriaceae</taxon>
        <taxon>Microbacterium</taxon>
    </lineage>
</organism>
<keyword evidence="1" id="KW-0812">Transmembrane</keyword>
<proteinExistence type="predicted"/>
<evidence type="ECO:0000313" key="2">
    <source>
        <dbReference type="EMBL" id="MBB5742120.1"/>
    </source>
</evidence>
<gene>
    <name evidence="2" type="ORF">HD600_000617</name>
</gene>
<name>A0A7W9FAH7_9MICO</name>
<accession>A0A7W9FAH7</accession>
<sequence length="122" mass="13023">MKDAAPRTERPPSAREEAATTLAAVSAIALAPVTAAVAVGALFTHRISEGTVILMAGFVTLAFAVGWWVVAAMILIGIALHLGRAWSRWQIIWTTIAVAMFAVTAISHLLLGGVLWPLMDFW</sequence>
<comment type="caution">
    <text evidence="2">The sequence shown here is derived from an EMBL/GenBank/DDBJ whole genome shotgun (WGS) entry which is preliminary data.</text>
</comment>
<keyword evidence="1" id="KW-1133">Transmembrane helix</keyword>
<feature type="transmembrane region" description="Helical" evidence="1">
    <location>
        <begin position="92"/>
        <end position="116"/>
    </location>
</feature>
<keyword evidence="1" id="KW-0472">Membrane</keyword>
<protein>
    <submittedName>
        <fullName evidence="2">Uncharacterized protein</fullName>
    </submittedName>
</protein>
<keyword evidence="3" id="KW-1185">Reference proteome</keyword>
<feature type="transmembrane region" description="Helical" evidence="1">
    <location>
        <begin position="55"/>
        <end position="80"/>
    </location>
</feature>
<evidence type="ECO:0000313" key="3">
    <source>
        <dbReference type="Proteomes" id="UP000517712"/>
    </source>
</evidence>
<dbReference type="Proteomes" id="UP000517712">
    <property type="component" value="Unassembled WGS sequence"/>
</dbReference>
<feature type="transmembrane region" description="Helical" evidence="1">
    <location>
        <begin position="21"/>
        <end position="43"/>
    </location>
</feature>